<reference evidence="1 2" key="1">
    <citation type="submission" date="2015-12" db="EMBL/GenBank/DDBJ databases">
        <title>Bacillus cereus Group isolate.</title>
        <authorList>
            <person name="Kovac J."/>
        </authorList>
    </citation>
    <scope>NUCLEOTIDE SEQUENCE [LARGE SCALE GENOMIC DNA]</scope>
    <source>
        <strain evidence="1 2">FSL W8-0275</strain>
    </source>
</reference>
<sequence>MDSVRDIVIKEVLWGFIRHNNQGFEVDDIASDTKIIDLFPSQTGEDEQANRLGISLLESWRAICNTLGIIDAEIGYELREEFQLFTFVEDVIIYFQNWAEFCKEDE</sequence>
<gene>
    <name evidence="1" type="ORF">AT274_01510</name>
</gene>
<organism evidence="1 2">
    <name type="scientific">Bacillus cereus</name>
    <dbReference type="NCBI Taxonomy" id="1396"/>
    <lineage>
        <taxon>Bacteria</taxon>
        <taxon>Bacillati</taxon>
        <taxon>Bacillota</taxon>
        <taxon>Bacilli</taxon>
        <taxon>Bacillales</taxon>
        <taxon>Bacillaceae</taxon>
        <taxon>Bacillus</taxon>
        <taxon>Bacillus cereus group</taxon>
    </lineage>
</organism>
<accession>A0A150AYS4</accession>
<protein>
    <submittedName>
        <fullName evidence="1">Uncharacterized protein</fullName>
    </submittedName>
</protein>
<dbReference type="Proteomes" id="UP000075591">
    <property type="component" value="Unassembled WGS sequence"/>
</dbReference>
<proteinExistence type="predicted"/>
<dbReference type="RefSeq" id="WP_061654139.1">
    <property type="nucleotide sequence ID" value="NZ_AP022949.1"/>
</dbReference>
<dbReference type="EMBL" id="LOMT01000123">
    <property type="protein sequence ID" value="KXX90061.1"/>
    <property type="molecule type" value="Genomic_DNA"/>
</dbReference>
<dbReference type="AlphaFoldDB" id="A0A150AYS4"/>
<comment type="caution">
    <text evidence="1">The sequence shown here is derived from an EMBL/GenBank/DDBJ whole genome shotgun (WGS) entry which is preliminary data.</text>
</comment>
<evidence type="ECO:0000313" key="1">
    <source>
        <dbReference type="EMBL" id="KXX90061.1"/>
    </source>
</evidence>
<name>A0A150AYS4_BACCE</name>
<evidence type="ECO:0000313" key="2">
    <source>
        <dbReference type="Proteomes" id="UP000075591"/>
    </source>
</evidence>